<protein>
    <submittedName>
        <fullName evidence="2">Uncharacterized protein</fullName>
    </submittedName>
</protein>
<gene>
    <name evidence="2" type="ORF">THAOC_30564</name>
</gene>
<feature type="signal peptide" evidence="1">
    <location>
        <begin position="1"/>
        <end position="19"/>
    </location>
</feature>
<accession>K0RNG2</accession>
<keyword evidence="1" id="KW-0732">Signal</keyword>
<name>K0RNG2_THAOC</name>
<sequence>MKLINTLVSFAILSASVEAKMPAFSPKHYTHDVLSIRGGAGPLDPDLIAKTVTGVMAIQGAADYLAPNKAPEVLYGIEGVGTTEAFINEFAGANTLNWAIMAFGVLFGGLSAKTAIGYGLFPSILSGIRGLLNGSTEATGCNMTAQWFNWALTAFTSHAALTDADYSTNLIKAWCVYCGLATGQTRIAPEAALDGWGFPEKGPLTVFFCKVMSQFALAGTVLTGSLVSGVDSHKAVGYSLVPLLASVLQFVLSGDLEAQIGDNVVKAYPWIAILAAAVFTLAF</sequence>
<dbReference type="AlphaFoldDB" id="K0RNG2"/>
<evidence type="ECO:0000256" key="1">
    <source>
        <dbReference type="SAM" id="SignalP"/>
    </source>
</evidence>
<evidence type="ECO:0000313" key="3">
    <source>
        <dbReference type="Proteomes" id="UP000266841"/>
    </source>
</evidence>
<dbReference type="OrthoDB" id="55870at2759"/>
<evidence type="ECO:0000313" key="2">
    <source>
        <dbReference type="EMBL" id="EJK50461.1"/>
    </source>
</evidence>
<keyword evidence="3" id="KW-1185">Reference proteome</keyword>
<organism evidence="2 3">
    <name type="scientific">Thalassiosira oceanica</name>
    <name type="common">Marine diatom</name>
    <dbReference type="NCBI Taxonomy" id="159749"/>
    <lineage>
        <taxon>Eukaryota</taxon>
        <taxon>Sar</taxon>
        <taxon>Stramenopiles</taxon>
        <taxon>Ochrophyta</taxon>
        <taxon>Bacillariophyta</taxon>
        <taxon>Coscinodiscophyceae</taxon>
        <taxon>Thalassiosirophycidae</taxon>
        <taxon>Thalassiosirales</taxon>
        <taxon>Thalassiosiraceae</taxon>
        <taxon>Thalassiosira</taxon>
    </lineage>
</organism>
<dbReference type="OMA" id="TCIPAIC"/>
<dbReference type="eggNOG" id="ENOG502TB06">
    <property type="taxonomic scope" value="Eukaryota"/>
</dbReference>
<feature type="chain" id="PRO_5003839333" evidence="1">
    <location>
        <begin position="20"/>
        <end position="283"/>
    </location>
</feature>
<dbReference type="Proteomes" id="UP000266841">
    <property type="component" value="Unassembled WGS sequence"/>
</dbReference>
<dbReference type="EMBL" id="AGNL01043635">
    <property type="protein sequence ID" value="EJK50461.1"/>
    <property type="molecule type" value="Genomic_DNA"/>
</dbReference>
<reference evidence="2 3" key="1">
    <citation type="journal article" date="2012" name="Genome Biol.">
        <title>Genome and low-iron response of an oceanic diatom adapted to chronic iron limitation.</title>
        <authorList>
            <person name="Lommer M."/>
            <person name="Specht M."/>
            <person name="Roy A.S."/>
            <person name="Kraemer L."/>
            <person name="Andreson R."/>
            <person name="Gutowska M.A."/>
            <person name="Wolf J."/>
            <person name="Bergner S.V."/>
            <person name="Schilhabel M.B."/>
            <person name="Klostermeier U.C."/>
            <person name="Beiko R.G."/>
            <person name="Rosenstiel P."/>
            <person name="Hippler M."/>
            <person name="Laroche J."/>
        </authorList>
    </citation>
    <scope>NUCLEOTIDE SEQUENCE [LARGE SCALE GENOMIC DNA]</scope>
    <source>
        <strain evidence="2 3">CCMP1005</strain>
    </source>
</reference>
<comment type="caution">
    <text evidence="2">The sequence shown here is derived from an EMBL/GenBank/DDBJ whole genome shotgun (WGS) entry which is preliminary data.</text>
</comment>
<proteinExistence type="predicted"/>